<feature type="compositionally biased region" description="Acidic residues" evidence="1">
    <location>
        <begin position="221"/>
        <end position="238"/>
    </location>
</feature>
<dbReference type="eggNOG" id="ENOG502SSM5">
    <property type="taxonomic scope" value="Eukaryota"/>
</dbReference>
<dbReference type="AlphaFoldDB" id="B7FQR9"/>
<dbReference type="KEGG" id="pti:PHATRDRAFT_43138"/>
<keyword evidence="3" id="KW-1185">Reference proteome</keyword>
<dbReference type="PaxDb" id="2850-Phatr43138"/>
<feature type="compositionally biased region" description="Low complexity" evidence="1">
    <location>
        <begin position="208"/>
        <end position="219"/>
    </location>
</feature>
<dbReference type="Proteomes" id="UP000000759">
    <property type="component" value="Chromosome 1"/>
</dbReference>
<reference evidence="2 3" key="1">
    <citation type="journal article" date="2008" name="Nature">
        <title>The Phaeodactylum genome reveals the evolutionary history of diatom genomes.</title>
        <authorList>
            <person name="Bowler C."/>
            <person name="Allen A.E."/>
            <person name="Badger J.H."/>
            <person name="Grimwood J."/>
            <person name="Jabbari K."/>
            <person name="Kuo A."/>
            <person name="Maheswari U."/>
            <person name="Martens C."/>
            <person name="Maumus F."/>
            <person name="Otillar R.P."/>
            <person name="Rayko E."/>
            <person name="Salamov A."/>
            <person name="Vandepoele K."/>
            <person name="Beszteri B."/>
            <person name="Gruber A."/>
            <person name="Heijde M."/>
            <person name="Katinka M."/>
            <person name="Mock T."/>
            <person name="Valentin K."/>
            <person name="Verret F."/>
            <person name="Berges J.A."/>
            <person name="Brownlee C."/>
            <person name="Cadoret J.P."/>
            <person name="Chiovitti A."/>
            <person name="Choi C.J."/>
            <person name="Coesel S."/>
            <person name="De Martino A."/>
            <person name="Detter J.C."/>
            <person name="Durkin C."/>
            <person name="Falciatore A."/>
            <person name="Fournet J."/>
            <person name="Haruta M."/>
            <person name="Huysman M.J."/>
            <person name="Jenkins B.D."/>
            <person name="Jiroutova K."/>
            <person name="Jorgensen R.E."/>
            <person name="Joubert Y."/>
            <person name="Kaplan A."/>
            <person name="Kroger N."/>
            <person name="Kroth P.G."/>
            <person name="La Roche J."/>
            <person name="Lindquist E."/>
            <person name="Lommer M."/>
            <person name="Martin-Jezequel V."/>
            <person name="Lopez P.J."/>
            <person name="Lucas S."/>
            <person name="Mangogna M."/>
            <person name="McGinnis K."/>
            <person name="Medlin L.K."/>
            <person name="Montsant A."/>
            <person name="Oudot-Le Secq M.P."/>
            <person name="Napoli C."/>
            <person name="Obornik M."/>
            <person name="Parker M.S."/>
            <person name="Petit J.L."/>
            <person name="Porcel B.M."/>
            <person name="Poulsen N."/>
            <person name="Robison M."/>
            <person name="Rychlewski L."/>
            <person name="Rynearson T.A."/>
            <person name="Schmutz J."/>
            <person name="Shapiro H."/>
            <person name="Siaut M."/>
            <person name="Stanley M."/>
            <person name="Sussman M.R."/>
            <person name="Taylor A.R."/>
            <person name="Vardi A."/>
            <person name="von Dassow P."/>
            <person name="Vyverman W."/>
            <person name="Willis A."/>
            <person name="Wyrwicz L.S."/>
            <person name="Rokhsar D.S."/>
            <person name="Weissenbach J."/>
            <person name="Armbrust E.V."/>
            <person name="Green B.R."/>
            <person name="Van de Peer Y."/>
            <person name="Grigoriev I.V."/>
        </authorList>
    </citation>
    <scope>NUCLEOTIDE SEQUENCE [LARGE SCALE GENOMIC DNA]</scope>
    <source>
        <strain evidence="2 3">CCAP 1055/1</strain>
    </source>
</reference>
<dbReference type="RefSeq" id="XP_002177454.1">
    <property type="nucleotide sequence ID" value="XM_002177418.1"/>
</dbReference>
<organism evidence="2 3">
    <name type="scientific">Phaeodactylum tricornutum (strain CCAP 1055/1)</name>
    <dbReference type="NCBI Taxonomy" id="556484"/>
    <lineage>
        <taxon>Eukaryota</taxon>
        <taxon>Sar</taxon>
        <taxon>Stramenopiles</taxon>
        <taxon>Ochrophyta</taxon>
        <taxon>Bacillariophyta</taxon>
        <taxon>Bacillariophyceae</taxon>
        <taxon>Bacillariophycidae</taxon>
        <taxon>Naviculales</taxon>
        <taxon>Phaeodactylaceae</taxon>
        <taxon>Phaeodactylum</taxon>
    </lineage>
</organism>
<protein>
    <submittedName>
        <fullName evidence="2">Uncharacterized protein</fullName>
    </submittedName>
</protein>
<feature type="region of interest" description="Disordered" evidence="1">
    <location>
        <begin position="206"/>
        <end position="251"/>
    </location>
</feature>
<evidence type="ECO:0000256" key="1">
    <source>
        <dbReference type="SAM" id="MobiDB-lite"/>
    </source>
</evidence>
<name>B7FQR9_PHATC</name>
<dbReference type="EMBL" id="CM000605">
    <property type="protein sequence ID" value="EEC51917.1"/>
    <property type="molecule type" value="Genomic_DNA"/>
</dbReference>
<evidence type="ECO:0000313" key="3">
    <source>
        <dbReference type="Proteomes" id="UP000000759"/>
    </source>
</evidence>
<gene>
    <name evidence="2" type="ORF">PHATRDRAFT_43138</name>
</gene>
<accession>B7FQR9</accession>
<proteinExistence type="predicted"/>
<dbReference type="InParanoid" id="B7FQR9"/>
<dbReference type="GeneID" id="7196902"/>
<sequence length="251" mass="29763">MRSARLRELPLTRNRLALNSYRSTTRIKCVSYRSASGNCLTKEREEIKQEAAAMTRSLYRTCIRSVRVIRQGNEHDEAEFRKREEDEMESSSKSGRVSMISMLPPVDRDDELRSRSEYYLSYARENFVQESDCLDFDKWNRQQVLRFLHYLKNGDEQRKWLLADMRFKDPFTDAFDGERVKAFENLAMQHIMRLDEAMNDSLPAAERSQMMQQPVSSVQDENSEEEYSWTDDEEEEDGTSPPEWLHKYRGH</sequence>
<evidence type="ECO:0000313" key="2">
    <source>
        <dbReference type="EMBL" id="EEC51917.1"/>
    </source>
</evidence>
<dbReference type="OrthoDB" id="39776at2759"/>
<reference evidence="3" key="2">
    <citation type="submission" date="2008-08" db="EMBL/GenBank/DDBJ databases">
        <authorList>
            <consortium name="Diatom Consortium"/>
            <person name="Grigoriev I."/>
            <person name="Grimwood J."/>
            <person name="Kuo A."/>
            <person name="Otillar R.P."/>
            <person name="Salamov A."/>
            <person name="Detter J.C."/>
            <person name="Lindquist E."/>
            <person name="Shapiro H."/>
            <person name="Lucas S."/>
            <person name="Glavina del Rio T."/>
            <person name="Pitluck S."/>
            <person name="Rokhsar D."/>
            <person name="Bowler C."/>
        </authorList>
    </citation>
    <scope>GENOME REANNOTATION</scope>
    <source>
        <strain evidence="3">CCAP 1055/1</strain>
    </source>
</reference>
<dbReference type="HOGENOM" id="CLU_1380492_0_0_1"/>